<dbReference type="Gene3D" id="3.30.1870.10">
    <property type="entry name" value="EreA-like, domain 2"/>
    <property type="match status" value="1"/>
</dbReference>
<dbReference type="InterPro" id="IPR007815">
    <property type="entry name" value="Emycin_Estase"/>
</dbReference>
<reference evidence="2" key="1">
    <citation type="journal article" date="2019" name="Int. J. Syst. Evol. Microbiol.">
        <title>The Global Catalogue of Microorganisms (GCM) 10K type strain sequencing project: providing services to taxonomists for standard genome sequencing and annotation.</title>
        <authorList>
            <consortium name="The Broad Institute Genomics Platform"/>
            <consortium name="The Broad Institute Genome Sequencing Center for Infectious Disease"/>
            <person name="Wu L."/>
            <person name="Ma J."/>
        </authorList>
    </citation>
    <scope>NUCLEOTIDE SEQUENCE [LARGE SCALE GENOMIC DNA]</scope>
    <source>
        <strain evidence="2">JCM 16904</strain>
    </source>
</reference>
<evidence type="ECO:0000313" key="2">
    <source>
        <dbReference type="Proteomes" id="UP001500902"/>
    </source>
</evidence>
<dbReference type="Gene3D" id="3.40.1660.10">
    <property type="entry name" value="EreA-like (biosynthetic domain)"/>
    <property type="match status" value="1"/>
</dbReference>
<evidence type="ECO:0008006" key="3">
    <source>
        <dbReference type="Google" id="ProtNLM"/>
    </source>
</evidence>
<dbReference type="SUPFAM" id="SSF159501">
    <property type="entry name" value="EreA/ChaN-like"/>
    <property type="match status" value="1"/>
</dbReference>
<dbReference type="Gene3D" id="1.20.1440.30">
    <property type="entry name" value="Biosynthetic Protein domain"/>
    <property type="match status" value="1"/>
</dbReference>
<gene>
    <name evidence="1" type="ORF">GCM10022224_026170</name>
</gene>
<keyword evidence="2" id="KW-1185">Reference proteome</keyword>
<dbReference type="Proteomes" id="UP001500902">
    <property type="component" value="Unassembled WGS sequence"/>
</dbReference>
<comment type="caution">
    <text evidence="1">The sequence shown here is derived from an EMBL/GenBank/DDBJ whole genome shotgun (WGS) entry which is preliminary data.</text>
</comment>
<name>A0ABP7BKT9_9ACTN</name>
<dbReference type="PANTHER" id="PTHR31299:SF0">
    <property type="entry name" value="ESTERASE, PUTATIVE (AFU_ORTHOLOGUE AFUA_1G05850)-RELATED"/>
    <property type="match status" value="1"/>
</dbReference>
<dbReference type="InterPro" id="IPR052036">
    <property type="entry name" value="Hydrolase/PRTase-associated"/>
</dbReference>
<organism evidence="1 2">
    <name type="scientific">Nonomuraea antimicrobica</name>
    <dbReference type="NCBI Taxonomy" id="561173"/>
    <lineage>
        <taxon>Bacteria</taxon>
        <taxon>Bacillati</taxon>
        <taxon>Actinomycetota</taxon>
        <taxon>Actinomycetes</taxon>
        <taxon>Streptosporangiales</taxon>
        <taxon>Streptosporangiaceae</taxon>
        <taxon>Nonomuraea</taxon>
    </lineage>
</organism>
<accession>A0ABP7BKT9</accession>
<proteinExistence type="predicted"/>
<dbReference type="RefSeq" id="WP_344876541.1">
    <property type="nucleotide sequence ID" value="NZ_BAAAZP010000049.1"/>
</dbReference>
<protein>
    <recommendedName>
        <fullName evidence="3">Erythromycin esterase</fullName>
    </recommendedName>
</protein>
<dbReference type="CDD" id="cd14728">
    <property type="entry name" value="Ere-like"/>
    <property type="match status" value="1"/>
</dbReference>
<dbReference type="PANTHER" id="PTHR31299">
    <property type="entry name" value="ESTERASE, PUTATIVE (AFU_ORTHOLOGUE AFUA_1G05850)-RELATED"/>
    <property type="match status" value="1"/>
</dbReference>
<dbReference type="EMBL" id="BAAAZP010000049">
    <property type="protein sequence ID" value="GAA3661441.1"/>
    <property type="molecule type" value="Genomic_DNA"/>
</dbReference>
<sequence>MTPPSEPAYDPRRWAALIVTLSATLMDLIDATVVSAAPPIFLLSVSRTPKPCGHAGWTEYPDPPGEVRMRSASRQHRFSSSLAAALVVVVGMVALTPPAAAAGGPDPVPELRREAHILRGTAPSGDLGDLRPLGRAVSGAAVVGLGEATHGAREFFTMKHRVFRYLVEEKGFTTFSLEAGWSAGLRLNDYVLHGKGDPRVIMKEEFGKLDMWTVQEYLDLIRWMRDYNTHQVKKIQFMGDDANYPAVGAQLITLVTDYVRRYQPALLPEIDAHYRKLRAVRDADAFLSLPVNEREALVSQANQALDLLRRHPGPDRDKYVWAVQNARSIVQSATALSFDTDDPEQVSKGLRYRDKIMADNVAWWHENTGAKILLSAHNAHVAYVPYDAKLYPKVQGAFLRDRLGTRYVAIGLAFGQGSFRAQDANGRWRTVTVGPPQKGGNNHALSRVSSSDYFLDMRTTSASARAWLDRPRPTRDAGRLWPEPERMVSLGKSYDAMIYLHETTAARPLS</sequence>
<evidence type="ECO:0000313" key="1">
    <source>
        <dbReference type="EMBL" id="GAA3661441.1"/>
    </source>
</evidence>
<dbReference type="Pfam" id="PF05139">
    <property type="entry name" value="Erythro_esteras"/>
    <property type="match status" value="1"/>
</dbReference>